<organism evidence="1">
    <name type="scientific">marine sediment metagenome</name>
    <dbReference type="NCBI Taxonomy" id="412755"/>
    <lineage>
        <taxon>unclassified sequences</taxon>
        <taxon>metagenomes</taxon>
        <taxon>ecological metagenomes</taxon>
    </lineage>
</organism>
<protein>
    <submittedName>
        <fullName evidence="1">Uncharacterized protein</fullName>
    </submittedName>
</protein>
<name>X0V7X2_9ZZZZ</name>
<accession>X0V7X2</accession>
<evidence type="ECO:0000313" key="1">
    <source>
        <dbReference type="EMBL" id="GAG14250.1"/>
    </source>
</evidence>
<gene>
    <name evidence="1" type="ORF">S01H1_57552</name>
</gene>
<dbReference type="EMBL" id="BARS01037536">
    <property type="protein sequence ID" value="GAG14250.1"/>
    <property type="molecule type" value="Genomic_DNA"/>
</dbReference>
<comment type="caution">
    <text evidence="1">The sequence shown here is derived from an EMBL/GenBank/DDBJ whole genome shotgun (WGS) entry which is preliminary data.</text>
</comment>
<dbReference type="AlphaFoldDB" id="X0V7X2"/>
<sequence>MPYIIDENDRRQQLKTGSIAENAGELNFKIFSYVKDCLARNLNPNSKIIKVYVDQFLGSTPNYQRYNDMTGCLIRCQKEIQRRLGQQAKILFRIMESYDFEISEYEDKKIEENGDV</sequence>
<proteinExistence type="predicted"/>
<reference evidence="1" key="1">
    <citation type="journal article" date="2014" name="Front. Microbiol.">
        <title>High frequency of phylogenetically diverse reductive dehalogenase-homologous genes in deep subseafloor sedimentary metagenomes.</title>
        <authorList>
            <person name="Kawai M."/>
            <person name="Futagami T."/>
            <person name="Toyoda A."/>
            <person name="Takaki Y."/>
            <person name="Nishi S."/>
            <person name="Hori S."/>
            <person name="Arai W."/>
            <person name="Tsubouchi T."/>
            <person name="Morono Y."/>
            <person name="Uchiyama I."/>
            <person name="Ito T."/>
            <person name="Fujiyama A."/>
            <person name="Inagaki F."/>
            <person name="Takami H."/>
        </authorList>
    </citation>
    <scope>NUCLEOTIDE SEQUENCE</scope>
    <source>
        <strain evidence="1">Expedition CK06-06</strain>
    </source>
</reference>